<organism evidence="2 3">
    <name type="scientific">Cyberlindnera jadinii (strain ATCC 18201 / CBS 1600 / BCRC 20928 / JCM 3617 / NBRC 0987 / NRRL Y-1542)</name>
    <name type="common">Torula yeast</name>
    <name type="synonym">Candida utilis</name>
    <dbReference type="NCBI Taxonomy" id="983966"/>
    <lineage>
        <taxon>Eukaryota</taxon>
        <taxon>Fungi</taxon>
        <taxon>Dikarya</taxon>
        <taxon>Ascomycota</taxon>
        <taxon>Saccharomycotina</taxon>
        <taxon>Saccharomycetes</taxon>
        <taxon>Phaffomycetales</taxon>
        <taxon>Phaffomycetaceae</taxon>
        <taxon>Cyberlindnera</taxon>
    </lineage>
</organism>
<protein>
    <submittedName>
        <fullName evidence="2">Uncharacterized protein</fullName>
    </submittedName>
</protein>
<feature type="compositionally biased region" description="Low complexity" evidence="1">
    <location>
        <begin position="322"/>
        <end position="331"/>
    </location>
</feature>
<dbReference type="InterPro" id="IPR031355">
    <property type="entry name" value="YBL010C/LAA2-like"/>
</dbReference>
<evidence type="ECO:0000313" key="2">
    <source>
        <dbReference type="EMBL" id="ODV71881.1"/>
    </source>
</evidence>
<feature type="region of interest" description="Disordered" evidence="1">
    <location>
        <begin position="1"/>
        <end position="108"/>
    </location>
</feature>
<dbReference type="Pfam" id="PF17104">
    <property type="entry name" value="YBL010C_LAA2"/>
    <property type="match status" value="2"/>
</dbReference>
<keyword evidence="3" id="KW-1185">Reference proteome</keyword>
<proteinExistence type="predicted"/>
<evidence type="ECO:0000313" key="3">
    <source>
        <dbReference type="Proteomes" id="UP000094389"/>
    </source>
</evidence>
<feature type="compositionally biased region" description="Basic and acidic residues" evidence="1">
    <location>
        <begin position="305"/>
        <end position="321"/>
    </location>
</feature>
<reference evidence="2 3" key="1">
    <citation type="journal article" date="2016" name="Proc. Natl. Acad. Sci. U.S.A.">
        <title>Comparative genomics of biotechnologically important yeasts.</title>
        <authorList>
            <person name="Riley R."/>
            <person name="Haridas S."/>
            <person name="Wolfe K.H."/>
            <person name="Lopes M.R."/>
            <person name="Hittinger C.T."/>
            <person name="Goeker M."/>
            <person name="Salamov A.A."/>
            <person name="Wisecaver J.H."/>
            <person name="Long T.M."/>
            <person name="Calvey C.H."/>
            <person name="Aerts A.L."/>
            <person name="Barry K.W."/>
            <person name="Choi C."/>
            <person name="Clum A."/>
            <person name="Coughlan A.Y."/>
            <person name="Deshpande S."/>
            <person name="Douglass A.P."/>
            <person name="Hanson S.J."/>
            <person name="Klenk H.-P."/>
            <person name="LaButti K.M."/>
            <person name="Lapidus A."/>
            <person name="Lindquist E.A."/>
            <person name="Lipzen A.M."/>
            <person name="Meier-Kolthoff J.P."/>
            <person name="Ohm R.A."/>
            <person name="Otillar R.P."/>
            <person name="Pangilinan J.L."/>
            <person name="Peng Y."/>
            <person name="Rokas A."/>
            <person name="Rosa C.A."/>
            <person name="Scheuner C."/>
            <person name="Sibirny A.A."/>
            <person name="Slot J.C."/>
            <person name="Stielow J.B."/>
            <person name="Sun H."/>
            <person name="Kurtzman C.P."/>
            <person name="Blackwell M."/>
            <person name="Grigoriev I.V."/>
            <person name="Jeffries T.W."/>
        </authorList>
    </citation>
    <scope>NUCLEOTIDE SEQUENCE [LARGE SCALE GENOMIC DNA]</scope>
    <source>
        <strain evidence="3">ATCC 18201 / CBS 1600 / BCRC 20928 / JCM 3617 / NBRC 0987 / NRRL Y-1542</strain>
    </source>
</reference>
<feature type="region of interest" description="Disordered" evidence="1">
    <location>
        <begin position="305"/>
        <end position="331"/>
    </location>
</feature>
<feature type="compositionally biased region" description="Acidic residues" evidence="1">
    <location>
        <begin position="12"/>
        <end position="34"/>
    </location>
</feature>
<dbReference type="OrthoDB" id="5378975at2759"/>
<dbReference type="OMA" id="LAQYWTD"/>
<feature type="compositionally biased region" description="Acidic residues" evidence="1">
    <location>
        <begin position="72"/>
        <end position="83"/>
    </location>
</feature>
<evidence type="ECO:0000256" key="1">
    <source>
        <dbReference type="SAM" id="MobiDB-lite"/>
    </source>
</evidence>
<dbReference type="Proteomes" id="UP000094389">
    <property type="component" value="Unassembled WGS sequence"/>
</dbReference>
<dbReference type="RefSeq" id="XP_020068920.1">
    <property type="nucleotide sequence ID" value="XM_020217403.1"/>
</dbReference>
<gene>
    <name evidence="2" type="ORF">CYBJADRAFT_191447</name>
</gene>
<dbReference type="AlphaFoldDB" id="A0A1E4RXF7"/>
<dbReference type="PANTHER" id="PTHR38698">
    <property type="entry name" value="EXPRESSED PROTEIN"/>
    <property type="match status" value="1"/>
</dbReference>
<dbReference type="PANTHER" id="PTHR38698:SF1">
    <property type="entry name" value="FUNGAL PROTEIN"/>
    <property type="match status" value="1"/>
</dbReference>
<dbReference type="EMBL" id="KV453937">
    <property type="protein sequence ID" value="ODV71881.1"/>
    <property type="molecule type" value="Genomic_DNA"/>
</dbReference>
<name>A0A1E4RXF7_CYBJN</name>
<feature type="compositionally biased region" description="Basic and acidic residues" evidence="1">
    <location>
        <begin position="53"/>
        <end position="64"/>
    </location>
</feature>
<sequence>MSDDERQGIDEPAVEEPAVEEPAVEEPAVEELTIEETAIGETKVDNNTADTAGGKRTDETHEDTNVGNTVNDEPEKDNDDDDFGSFSDASFDEFEEPPENTSVQQPESEKIASLLLSSYSDRDKLITIIDELTLQTFPDQLPTFTIPEDTSILNPRSQHLLERLIAPPHLKPYNWKTGSLRRQLLMTLGLPDDTIQKKERENGFDMSTYVVKTLEQLHIDDGQKKKMLEETNTKFAEIGNVITADDLLEMNDKELQMAIEKLEIQVSMVEKYLAVWDDEKTKLEEDRKTFESVVENLVGHTQRLRREETMKSLKKEKEKSKLNSLFKLKKN</sequence>
<dbReference type="GeneID" id="30991799"/>
<accession>A0A1E4RXF7</accession>
<dbReference type="STRING" id="983966.A0A1E4RXF7"/>